<feature type="transmembrane region" description="Helical" evidence="1">
    <location>
        <begin position="6"/>
        <end position="25"/>
    </location>
</feature>
<dbReference type="RefSeq" id="WP_005941015.1">
    <property type="nucleotide sequence ID" value="NZ_GL538306.1"/>
</dbReference>
<accession>E2ZHS2</accession>
<gene>
    <name evidence="2" type="ORF">HMPREF9436_01211</name>
</gene>
<evidence type="ECO:0000313" key="2">
    <source>
        <dbReference type="EMBL" id="EFQ07268.1"/>
    </source>
</evidence>
<dbReference type="HOGENOM" id="CLU_2422572_0_0_9"/>
<organism evidence="2 3">
    <name type="scientific">Faecalibacterium cf. prausnitzii KLE1255</name>
    <dbReference type="NCBI Taxonomy" id="748224"/>
    <lineage>
        <taxon>Bacteria</taxon>
        <taxon>Bacillati</taxon>
        <taxon>Bacillota</taxon>
        <taxon>Clostridia</taxon>
        <taxon>Eubacteriales</taxon>
        <taxon>Oscillospiraceae</taxon>
        <taxon>Faecalibacterium</taxon>
    </lineage>
</organism>
<comment type="caution">
    <text evidence="2">The sequence shown here is derived from an EMBL/GenBank/DDBJ whole genome shotgun (WGS) entry which is preliminary data.</text>
</comment>
<sequence>MYSRAFPVGNALFFFAGGVMSLFRLPRGKLHLAFLAVPAGKDGRVECPRQTVNDFIGIRGSVCGLFLFVQTHAPLVVPPWQSRARKSKFQFLSGARARKFSTLHLRLVAH</sequence>
<reference evidence="2 3" key="1">
    <citation type="submission" date="2010-08" db="EMBL/GenBank/DDBJ databases">
        <authorList>
            <person name="Weinstock G."/>
            <person name="Sodergren E."/>
            <person name="Clifton S."/>
            <person name="Fulton L."/>
            <person name="Fulton B."/>
            <person name="Courtney L."/>
            <person name="Fronick C."/>
            <person name="Harrison M."/>
            <person name="Strong C."/>
            <person name="Farmer C."/>
            <person name="Delahaunty K."/>
            <person name="Markovic C."/>
            <person name="Hall O."/>
            <person name="Minx P."/>
            <person name="Tomlinson C."/>
            <person name="Mitreva M."/>
            <person name="Hou S."/>
            <person name="Chen J."/>
            <person name="Wollam A."/>
            <person name="Pepin K.H."/>
            <person name="Johnson M."/>
            <person name="Bhonagiri V."/>
            <person name="Zhang X."/>
            <person name="Suruliraj S."/>
            <person name="Warren W."/>
            <person name="Chinwalla A."/>
            <person name="Mardis E.R."/>
            <person name="Wilson R.K."/>
        </authorList>
    </citation>
    <scope>NUCLEOTIDE SEQUENCE [LARGE SCALE GENOMIC DNA]</scope>
    <source>
        <strain evidence="2 3">KLE1255</strain>
    </source>
</reference>
<evidence type="ECO:0000313" key="3">
    <source>
        <dbReference type="Proteomes" id="UP000006028"/>
    </source>
</evidence>
<name>E2ZHS2_9FIRM</name>
<evidence type="ECO:0000256" key="1">
    <source>
        <dbReference type="SAM" id="Phobius"/>
    </source>
</evidence>
<dbReference type="EMBL" id="AECU01000101">
    <property type="protein sequence ID" value="EFQ07268.1"/>
    <property type="molecule type" value="Genomic_DNA"/>
</dbReference>
<dbReference type="AlphaFoldDB" id="E2ZHS2"/>
<keyword evidence="1" id="KW-0812">Transmembrane</keyword>
<dbReference type="Proteomes" id="UP000006028">
    <property type="component" value="Unassembled WGS sequence"/>
</dbReference>
<dbReference type="BioCyc" id="FCF748224-HMP:GTSS-2912-MONOMER"/>
<protein>
    <submittedName>
        <fullName evidence="2">Uncharacterized protein</fullName>
    </submittedName>
</protein>
<keyword evidence="1" id="KW-1133">Transmembrane helix</keyword>
<proteinExistence type="predicted"/>
<keyword evidence="1" id="KW-0472">Membrane</keyword>